<evidence type="ECO:0000313" key="1">
    <source>
        <dbReference type="Proteomes" id="UP000095283"/>
    </source>
</evidence>
<evidence type="ECO:0000313" key="2">
    <source>
        <dbReference type="WBParaSite" id="Hba_05234"/>
    </source>
</evidence>
<dbReference type="Proteomes" id="UP000095283">
    <property type="component" value="Unplaced"/>
</dbReference>
<protein>
    <submittedName>
        <fullName evidence="2">Secreted protein</fullName>
    </submittedName>
</protein>
<reference evidence="2" key="1">
    <citation type="submission" date="2016-11" db="UniProtKB">
        <authorList>
            <consortium name="WormBaseParasite"/>
        </authorList>
    </citation>
    <scope>IDENTIFICATION</scope>
</reference>
<organism evidence="1 2">
    <name type="scientific">Heterorhabditis bacteriophora</name>
    <name type="common">Entomopathogenic nematode worm</name>
    <dbReference type="NCBI Taxonomy" id="37862"/>
    <lineage>
        <taxon>Eukaryota</taxon>
        <taxon>Metazoa</taxon>
        <taxon>Ecdysozoa</taxon>
        <taxon>Nematoda</taxon>
        <taxon>Chromadorea</taxon>
        <taxon>Rhabditida</taxon>
        <taxon>Rhabditina</taxon>
        <taxon>Rhabditomorpha</taxon>
        <taxon>Strongyloidea</taxon>
        <taxon>Heterorhabditidae</taxon>
        <taxon>Heterorhabditis</taxon>
    </lineage>
</organism>
<keyword evidence="1" id="KW-1185">Reference proteome</keyword>
<accession>A0A1I7WJN2</accession>
<name>A0A1I7WJN2_HETBA</name>
<proteinExistence type="predicted"/>
<sequence>MQWGKQLHSTGFTLILISLQIRQHIQLLFDQFCRSVSFTPTFYTSDFLFTQVHIIYERDFKYG</sequence>
<dbReference type="WBParaSite" id="Hba_05234">
    <property type="protein sequence ID" value="Hba_05234"/>
    <property type="gene ID" value="Hba_05234"/>
</dbReference>
<dbReference type="AlphaFoldDB" id="A0A1I7WJN2"/>